<dbReference type="PANTHER" id="PTHR46521:SF4">
    <property type="entry name" value="SUCROSE-PHOSPHATASE 2-RELATED"/>
    <property type="match status" value="1"/>
</dbReference>
<protein>
    <submittedName>
        <fullName evidence="4">Sucrose-phosphatase 1</fullName>
    </submittedName>
</protein>
<dbReference type="InterPro" id="IPR006380">
    <property type="entry name" value="SPP-like_dom"/>
</dbReference>
<dbReference type="PANTHER" id="PTHR46521">
    <property type="entry name" value="SUCROSE-PHOSPHATASE 2-RELATED"/>
    <property type="match status" value="1"/>
</dbReference>
<comment type="caution">
    <text evidence="4">The sequence shown here is derived from an EMBL/GenBank/DDBJ whole genome shotgun (WGS) entry which is preliminary data.</text>
</comment>
<feature type="compositionally biased region" description="Polar residues" evidence="2">
    <location>
        <begin position="114"/>
        <end position="128"/>
    </location>
</feature>
<feature type="domain" description="Sucrose phosphatase-like" evidence="3">
    <location>
        <begin position="10"/>
        <end position="81"/>
    </location>
</feature>
<proteinExistence type="predicted"/>
<feature type="compositionally biased region" description="Low complexity" evidence="2">
    <location>
        <begin position="86"/>
        <end position="102"/>
    </location>
</feature>
<feature type="non-terminal residue" evidence="4">
    <location>
        <position position="146"/>
    </location>
</feature>
<feature type="region of interest" description="Disordered" evidence="2">
    <location>
        <begin position="86"/>
        <end position="130"/>
    </location>
</feature>
<dbReference type="EMBL" id="BLLF01002321">
    <property type="protein sequence ID" value="GFH23645.1"/>
    <property type="molecule type" value="Genomic_DNA"/>
</dbReference>
<dbReference type="Pfam" id="PF05116">
    <property type="entry name" value="S6PP"/>
    <property type="match status" value="1"/>
</dbReference>
<feature type="non-terminal residue" evidence="4">
    <location>
        <position position="1"/>
    </location>
</feature>
<dbReference type="SUPFAM" id="SSF56784">
    <property type="entry name" value="HAD-like"/>
    <property type="match status" value="1"/>
</dbReference>
<dbReference type="InterPro" id="IPR051518">
    <property type="entry name" value="Sucrose_Phosphatase"/>
</dbReference>
<keyword evidence="5" id="KW-1185">Reference proteome</keyword>
<dbReference type="GO" id="GO:0016787">
    <property type="term" value="F:hydrolase activity"/>
    <property type="evidence" value="ECO:0007669"/>
    <property type="project" value="UniProtKB-KW"/>
</dbReference>
<dbReference type="AlphaFoldDB" id="A0A699ZNZ0"/>
<dbReference type="InterPro" id="IPR036412">
    <property type="entry name" value="HAD-like_sf"/>
</dbReference>
<reference evidence="4 5" key="1">
    <citation type="submission" date="2020-02" db="EMBL/GenBank/DDBJ databases">
        <title>Draft genome sequence of Haematococcus lacustris strain NIES-144.</title>
        <authorList>
            <person name="Morimoto D."/>
            <person name="Nakagawa S."/>
            <person name="Yoshida T."/>
            <person name="Sawayama S."/>
        </authorList>
    </citation>
    <scope>NUCLEOTIDE SEQUENCE [LARGE SCALE GENOMIC DNA]</scope>
    <source>
        <strain evidence="4 5">NIES-144</strain>
    </source>
</reference>
<sequence length="146" mass="14554">MKRLAAAGCKPPHVQVNGDSGNDIDLFKVPGVVGCVVSNAHPELRQFAQQADKEAGPGGAAHIFQATQPCAGGILEALQHFSLLPPALPGSSDGGSSAAASSGTGGQQLAGDTAGQQLHSGVTQQTSAAAPDTKPTLFALLSWASC</sequence>
<organism evidence="4 5">
    <name type="scientific">Haematococcus lacustris</name>
    <name type="common">Green alga</name>
    <name type="synonym">Haematococcus pluvialis</name>
    <dbReference type="NCBI Taxonomy" id="44745"/>
    <lineage>
        <taxon>Eukaryota</taxon>
        <taxon>Viridiplantae</taxon>
        <taxon>Chlorophyta</taxon>
        <taxon>core chlorophytes</taxon>
        <taxon>Chlorophyceae</taxon>
        <taxon>CS clade</taxon>
        <taxon>Chlamydomonadales</taxon>
        <taxon>Haematococcaceae</taxon>
        <taxon>Haematococcus</taxon>
    </lineage>
</organism>
<evidence type="ECO:0000256" key="1">
    <source>
        <dbReference type="ARBA" id="ARBA00022801"/>
    </source>
</evidence>
<evidence type="ECO:0000313" key="5">
    <source>
        <dbReference type="Proteomes" id="UP000485058"/>
    </source>
</evidence>
<evidence type="ECO:0000256" key="2">
    <source>
        <dbReference type="SAM" id="MobiDB-lite"/>
    </source>
</evidence>
<dbReference type="Gene3D" id="3.40.50.1000">
    <property type="entry name" value="HAD superfamily/HAD-like"/>
    <property type="match status" value="1"/>
</dbReference>
<evidence type="ECO:0000313" key="4">
    <source>
        <dbReference type="EMBL" id="GFH23645.1"/>
    </source>
</evidence>
<keyword evidence="1" id="KW-0378">Hydrolase</keyword>
<dbReference type="Proteomes" id="UP000485058">
    <property type="component" value="Unassembled WGS sequence"/>
</dbReference>
<accession>A0A699ZNZ0</accession>
<evidence type="ECO:0000259" key="3">
    <source>
        <dbReference type="Pfam" id="PF05116"/>
    </source>
</evidence>
<name>A0A699ZNZ0_HAELA</name>
<dbReference type="InterPro" id="IPR023214">
    <property type="entry name" value="HAD_sf"/>
</dbReference>
<gene>
    <name evidence="4" type="ORF">HaLaN_21288</name>
</gene>